<feature type="compositionally biased region" description="Polar residues" evidence="1">
    <location>
        <begin position="83"/>
        <end position="95"/>
    </location>
</feature>
<gene>
    <name evidence="2" type="ORF">VNO78_18504</name>
</gene>
<proteinExistence type="predicted"/>
<protein>
    <submittedName>
        <fullName evidence="2">Uncharacterized protein</fullName>
    </submittedName>
</protein>
<dbReference type="EMBL" id="JAYMYS010000004">
    <property type="protein sequence ID" value="KAK7397336.1"/>
    <property type="molecule type" value="Genomic_DNA"/>
</dbReference>
<evidence type="ECO:0000313" key="3">
    <source>
        <dbReference type="Proteomes" id="UP001386955"/>
    </source>
</evidence>
<feature type="region of interest" description="Disordered" evidence="1">
    <location>
        <begin position="83"/>
        <end position="127"/>
    </location>
</feature>
<name>A0AAN9SIX7_PSOTE</name>
<reference evidence="2 3" key="1">
    <citation type="submission" date="2024-01" db="EMBL/GenBank/DDBJ databases">
        <title>The genomes of 5 underutilized Papilionoideae crops provide insights into root nodulation and disease resistanc.</title>
        <authorList>
            <person name="Jiang F."/>
        </authorList>
    </citation>
    <scope>NUCLEOTIDE SEQUENCE [LARGE SCALE GENOMIC DNA]</scope>
    <source>
        <strain evidence="2">DUOXIRENSHENG_FW03</strain>
        <tissue evidence="2">Leaves</tissue>
    </source>
</reference>
<evidence type="ECO:0000313" key="2">
    <source>
        <dbReference type="EMBL" id="KAK7397336.1"/>
    </source>
</evidence>
<accession>A0AAN9SIX7</accession>
<evidence type="ECO:0000256" key="1">
    <source>
        <dbReference type="SAM" id="MobiDB-lite"/>
    </source>
</evidence>
<sequence>MRGSAIVNDACFKIDELIDLFSKFFKFSVENVSELLLRELGNGQWVQRNLLVAEEIEYYSYSGIGTRNPKMKVEVAAFSRGTHYSGSPIASTQPEKTGRVVVSDETTDKTKVRKFNSTSNHGDNKLK</sequence>
<dbReference type="Proteomes" id="UP001386955">
    <property type="component" value="Unassembled WGS sequence"/>
</dbReference>
<dbReference type="AlphaFoldDB" id="A0AAN9SIX7"/>
<organism evidence="2 3">
    <name type="scientific">Psophocarpus tetragonolobus</name>
    <name type="common">Winged bean</name>
    <name type="synonym">Dolichos tetragonolobus</name>
    <dbReference type="NCBI Taxonomy" id="3891"/>
    <lineage>
        <taxon>Eukaryota</taxon>
        <taxon>Viridiplantae</taxon>
        <taxon>Streptophyta</taxon>
        <taxon>Embryophyta</taxon>
        <taxon>Tracheophyta</taxon>
        <taxon>Spermatophyta</taxon>
        <taxon>Magnoliopsida</taxon>
        <taxon>eudicotyledons</taxon>
        <taxon>Gunneridae</taxon>
        <taxon>Pentapetalae</taxon>
        <taxon>rosids</taxon>
        <taxon>fabids</taxon>
        <taxon>Fabales</taxon>
        <taxon>Fabaceae</taxon>
        <taxon>Papilionoideae</taxon>
        <taxon>50 kb inversion clade</taxon>
        <taxon>NPAAA clade</taxon>
        <taxon>indigoferoid/millettioid clade</taxon>
        <taxon>Phaseoleae</taxon>
        <taxon>Psophocarpus</taxon>
    </lineage>
</organism>
<comment type="caution">
    <text evidence="2">The sequence shown here is derived from an EMBL/GenBank/DDBJ whole genome shotgun (WGS) entry which is preliminary data.</text>
</comment>
<keyword evidence="3" id="KW-1185">Reference proteome</keyword>